<dbReference type="AlphaFoldDB" id="X0XGI7"/>
<sequence length="179" mass="19837">MAVGGCTGWAKFNLIPIDQGRISKSAPLIVELRAAECYYWIAGERISIALADENISLIGEWGKKSVVGSIVLDGLPAHESRDYRLDRNSIRGKLRHGPKHVRFASLSGVLALWLDGENRIKGRLRAFARQQHFNVLLGWTGNRQVLLVGDFVAVRNQERTEEIVRSSETGGMARTANLS</sequence>
<reference evidence="1" key="1">
    <citation type="journal article" date="2014" name="Front. Microbiol.">
        <title>High frequency of phylogenetically diverse reductive dehalogenase-homologous genes in deep subseafloor sedimentary metagenomes.</title>
        <authorList>
            <person name="Kawai M."/>
            <person name="Futagami T."/>
            <person name="Toyoda A."/>
            <person name="Takaki Y."/>
            <person name="Nishi S."/>
            <person name="Hori S."/>
            <person name="Arai W."/>
            <person name="Tsubouchi T."/>
            <person name="Morono Y."/>
            <person name="Uchiyama I."/>
            <person name="Ito T."/>
            <person name="Fujiyama A."/>
            <person name="Inagaki F."/>
            <person name="Takami H."/>
        </authorList>
    </citation>
    <scope>NUCLEOTIDE SEQUENCE</scope>
    <source>
        <strain evidence="1">Expedition CK06-06</strain>
    </source>
</reference>
<feature type="non-terminal residue" evidence="1">
    <location>
        <position position="179"/>
    </location>
</feature>
<comment type="caution">
    <text evidence="1">The sequence shown here is derived from an EMBL/GenBank/DDBJ whole genome shotgun (WGS) entry which is preliminary data.</text>
</comment>
<accession>X0XGI7</accession>
<name>X0XGI7_9ZZZZ</name>
<dbReference type="EMBL" id="BARS01031958">
    <property type="protein sequence ID" value="GAG24041.1"/>
    <property type="molecule type" value="Genomic_DNA"/>
</dbReference>
<organism evidence="1">
    <name type="scientific">marine sediment metagenome</name>
    <dbReference type="NCBI Taxonomy" id="412755"/>
    <lineage>
        <taxon>unclassified sequences</taxon>
        <taxon>metagenomes</taxon>
        <taxon>ecological metagenomes</taxon>
    </lineage>
</organism>
<protein>
    <submittedName>
        <fullName evidence="1">Uncharacterized protein</fullName>
    </submittedName>
</protein>
<evidence type="ECO:0000313" key="1">
    <source>
        <dbReference type="EMBL" id="GAG24041.1"/>
    </source>
</evidence>
<proteinExistence type="predicted"/>
<gene>
    <name evidence="1" type="ORF">S01H1_49662</name>
</gene>